<gene>
    <name evidence="2" type="ORF">GCM10018793_07050</name>
</gene>
<evidence type="ECO:0000256" key="1">
    <source>
        <dbReference type="SAM" id="MobiDB-lite"/>
    </source>
</evidence>
<evidence type="ECO:0000313" key="3">
    <source>
        <dbReference type="Proteomes" id="UP000603708"/>
    </source>
</evidence>
<reference evidence="2" key="2">
    <citation type="submission" date="2020-09" db="EMBL/GenBank/DDBJ databases">
        <authorList>
            <person name="Sun Q."/>
            <person name="Ohkuma M."/>
        </authorList>
    </citation>
    <scope>NUCLEOTIDE SEQUENCE</scope>
    <source>
        <strain evidence="2">JCM 5069</strain>
    </source>
</reference>
<feature type="region of interest" description="Disordered" evidence="1">
    <location>
        <begin position="64"/>
        <end position="85"/>
    </location>
</feature>
<dbReference type="EMBL" id="BNCD01000002">
    <property type="protein sequence ID" value="GHH71595.1"/>
    <property type="molecule type" value="Genomic_DNA"/>
</dbReference>
<name>A0A919FU70_9ACTN</name>
<feature type="region of interest" description="Disordered" evidence="1">
    <location>
        <begin position="1"/>
        <end position="20"/>
    </location>
</feature>
<evidence type="ECO:0000313" key="2">
    <source>
        <dbReference type="EMBL" id="GHH71595.1"/>
    </source>
</evidence>
<dbReference type="Proteomes" id="UP000603708">
    <property type="component" value="Unassembled WGS sequence"/>
</dbReference>
<dbReference type="AlphaFoldDB" id="A0A919FU70"/>
<sequence>MESAGSGRFGPEPQSAYDEWPAFRVRAPEAVAQAREFDPAALGAPVPRPSQGFAIGADYAETPQPRADHTVCPPGAPGAFPGNAS</sequence>
<protein>
    <submittedName>
        <fullName evidence="2">Uncharacterized protein</fullName>
    </submittedName>
</protein>
<organism evidence="2 3">
    <name type="scientific">Streptomyces sulfonofaciens</name>
    <dbReference type="NCBI Taxonomy" id="68272"/>
    <lineage>
        <taxon>Bacteria</taxon>
        <taxon>Bacillati</taxon>
        <taxon>Actinomycetota</taxon>
        <taxon>Actinomycetes</taxon>
        <taxon>Kitasatosporales</taxon>
        <taxon>Streptomycetaceae</taxon>
        <taxon>Streptomyces</taxon>
    </lineage>
</organism>
<proteinExistence type="predicted"/>
<reference evidence="2" key="1">
    <citation type="journal article" date="2014" name="Int. J. Syst. Evol. Microbiol.">
        <title>Complete genome sequence of Corynebacterium casei LMG S-19264T (=DSM 44701T), isolated from a smear-ripened cheese.</title>
        <authorList>
            <consortium name="US DOE Joint Genome Institute (JGI-PGF)"/>
            <person name="Walter F."/>
            <person name="Albersmeier A."/>
            <person name="Kalinowski J."/>
            <person name="Ruckert C."/>
        </authorList>
    </citation>
    <scope>NUCLEOTIDE SEQUENCE</scope>
    <source>
        <strain evidence="2">JCM 5069</strain>
    </source>
</reference>
<comment type="caution">
    <text evidence="2">The sequence shown here is derived from an EMBL/GenBank/DDBJ whole genome shotgun (WGS) entry which is preliminary data.</text>
</comment>
<keyword evidence="3" id="KW-1185">Reference proteome</keyword>
<accession>A0A919FU70</accession>